<sequence length="45" mass="5213">MYLKITEISTAEKLSVTFQLIQMYEKLRVSISHLGVRFVSSPRIV</sequence>
<dbReference type="Proteomes" id="UP000192439">
    <property type="component" value="Chromosome"/>
</dbReference>
<dbReference type="EMBL" id="CP020771">
    <property type="protein sequence ID" value="ARI81756.1"/>
    <property type="molecule type" value="Genomic_DNA"/>
</dbReference>
<dbReference type="AlphaFoldDB" id="A0AB33BYE7"/>
<evidence type="ECO:0000313" key="2">
    <source>
        <dbReference type="Proteomes" id="UP000192439"/>
    </source>
</evidence>
<evidence type="ECO:0000313" key="1">
    <source>
        <dbReference type="EMBL" id="ARI81756.1"/>
    </source>
</evidence>
<accession>A0AB33BYE7</accession>
<gene>
    <name evidence="1" type="ORF">BH695_2476</name>
</gene>
<reference evidence="1 2" key="1">
    <citation type="journal article" date="2018" name="Harmful Algae">
        <title>The highly heterogeneous methylated genomes and diverse restriction-modification systems of bloom-forming Microcystis.</title>
        <authorList>
            <person name="Zhao L."/>
            <person name="Song Y."/>
            <person name="Li L."/>
            <person name="Gan N."/>
            <person name="Brand J.J."/>
            <person name="Song L."/>
        </authorList>
    </citation>
    <scope>NUCLEOTIDE SEQUENCE [LARGE SCALE GENOMIC DNA]</scope>
    <source>
        <strain evidence="1 2">PCC 7806SL</strain>
    </source>
</reference>
<protein>
    <submittedName>
        <fullName evidence="1">Uncharacterized protein</fullName>
    </submittedName>
</protein>
<name>A0AB33BYE7_MICA7</name>
<organism evidence="1 2">
    <name type="scientific">Microcystis aeruginosa PCC 7806SL</name>
    <dbReference type="NCBI Taxonomy" id="1903187"/>
    <lineage>
        <taxon>Bacteria</taxon>
        <taxon>Bacillati</taxon>
        <taxon>Cyanobacteriota</taxon>
        <taxon>Cyanophyceae</taxon>
        <taxon>Oscillatoriophycideae</taxon>
        <taxon>Chroococcales</taxon>
        <taxon>Microcystaceae</taxon>
        <taxon>Microcystis</taxon>
    </lineage>
</organism>
<keyword evidence="2" id="KW-1185">Reference proteome</keyword>
<proteinExistence type="predicted"/>